<dbReference type="Gene3D" id="2.60.120.10">
    <property type="entry name" value="Jelly Rolls"/>
    <property type="match status" value="1"/>
</dbReference>
<reference evidence="2" key="2">
    <citation type="submission" date="2022-01" db="EMBL/GenBank/DDBJ databases">
        <authorList>
            <person name="Zivanovic Y."/>
            <person name="Moreira D."/>
            <person name="Lopez-Garcia P."/>
        </authorList>
    </citation>
    <scope>NUCLEOTIDE SEQUENCE</scope>
    <source>
        <strain evidence="2">G9</strain>
    </source>
</reference>
<dbReference type="Proteomes" id="UP001154265">
    <property type="component" value="Unassembled WGS sequence"/>
</dbReference>
<sequence length="170" mass="18976">MDNGDKWVRDLGLQAHPEGGYYREIYRSPESIPEAALPSRFRGGDRAYGTGIYFLLPSGQYSALHRIQSDELWHFYAGSSLVIHVIQPDGVYEQLKLGPRTDLGEQFQLCVPAGCWFGATVTESDSYTLVGCTVTPAFDFRDFELGDRPTLLALYPQHQALICALTPEVD</sequence>
<dbReference type="InterPro" id="IPR009327">
    <property type="entry name" value="Cupin_DUF985"/>
</dbReference>
<name>A0ABT6F2B2_9SYNE</name>
<dbReference type="InterPro" id="IPR011051">
    <property type="entry name" value="RmlC_Cupin_sf"/>
</dbReference>
<evidence type="ECO:0000259" key="1">
    <source>
        <dbReference type="Pfam" id="PF06172"/>
    </source>
</evidence>
<dbReference type="SUPFAM" id="SSF51182">
    <property type="entry name" value="RmlC-like cupins"/>
    <property type="match status" value="1"/>
</dbReference>
<comment type="caution">
    <text evidence="2">The sequence shown here is derived from an EMBL/GenBank/DDBJ whole genome shotgun (WGS) entry which is preliminary data.</text>
</comment>
<dbReference type="PANTHER" id="PTHR33387">
    <property type="entry name" value="RMLC-LIKE JELLY ROLL FOLD PROTEIN"/>
    <property type="match status" value="1"/>
</dbReference>
<dbReference type="InterPro" id="IPR014710">
    <property type="entry name" value="RmlC-like_jellyroll"/>
</dbReference>
<evidence type="ECO:0000313" key="3">
    <source>
        <dbReference type="Proteomes" id="UP001154265"/>
    </source>
</evidence>
<dbReference type="Pfam" id="PF06172">
    <property type="entry name" value="Cupin_5"/>
    <property type="match status" value="1"/>
</dbReference>
<dbReference type="PANTHER" id="PTHR33387:SF3">
    <property type="entry name" value="DUF985 DOMAIN-CONTAINING PROTEIN"/>
    <property type="match status" value="1"/>
</dbReference>
<evidence type="ECO:0000313" key="2">
    <source>
        <dbReference type="EMBL" id="MDG2991918.1"/>
    </source>
</evidence>
<keyword evidence="3" id="KW-1185">Reference proteome</keyword>
<dbReference type="InterPro" id="IPR039935">
    <property type="entry name" value="YML079W-like"/>
</dbReference>
<protein>
    <submittedName>
        <fullName evidence="2">Cupin domain-containing protein</fullName>
    </submittedName>
</protein>
<dbReference type="RefSeq" id="WP_277867840.1">
    <property type="nucleotide sequence ID" value="NZ_JAKKUT010000005.1"/>
</dbReference>
<dbReference type="CDD" id="cd06121">
    <property type="entry name" value="cupin_YML079wp"/>
    <property type="match status" value="1"/>
</dbReference>
<gene>
    <name evidence="2" type="ORF">L3556_13395</name>
</gene>
<accession>A0ABT6F2B2</accession>
<feature type="domain" description="DUF985" evidence="1">
    <location>
        <begin position="6"/>
        <end position="145"/>
    </location>
</feature>
<dbReference type="EMBL" id="JAKKUT010000005">
    <property type="protein sequence ID" value="MDG2991918.1"/>
    <property type="molecule type" value="Genomic_DNA"/>
</dbReference>
<proteinExistence type="predicted"/>
<organism evidence="2 3">
    <name type="scientific">Candidatus Synechococcus calcipolaris G9</name>
    <dbReference type="NCBI Taxonomy" id="1497997"/>
    <lineage>
        <taxon>Bacteria</taxon>
        <taxon>Bacillati</taxon>
        <taxon>Cyanobacteriota</taxon>
        <taxon>Cyanophyceae</taxon>
        <taxon>Synechococcales</taxon>
        <taxon>Synechococcaceae</taxon>
        <taxon>Synechococcus</taxon>
    </lineage>
</organism>
<reference evidence="2" key="1">
    <citation type="journal article" date="2022" name="Genome Biol. Evol.">
        <title>A New Gene Family Diagnostic for Intracellular Biomineralization of Amorphous Ca Carbonates by Cyanobacteria.</title>
        <authorList>
            <person name="Benzerara K."/>
            <person name="Duprat E."/>
            <person name="Bitard-Feildel T."/>
            <person name="Caumes G."/>
            <person name="Cassier-Chauvat C."/>
            <person name="Chauvat F."/>
            <person name="Dezi M."/>
            <person name="Diop S.I."/>
            <person name="Gaschignard G."/>
            <person name="Gorgen S."/>
            <person name="Gugger M."/>
            <person name="Lopez-Garcia P."/>
            <person name="Millet M."/>
            <person name="Skouri-Panet F."/>
            <person name="Moreira D."/>
            <person name="Callebaut I."/>
        </authorList>
    </citation>
    <scope>NUCLEOTIDE SEQUENCE</scope>
    <source>
        <strain evidence="2">G9</strain>
    </source>
</reference>